<dbReference type="PROSITE" id="PS51257">
    <property type="entry name" value="PROKAR_LIPOPROTEIN"/>
    <property type="match status" value="1"/>
</dbReference>
<feature type="chain" id="PRO_5046619713" description="Lipoprotein" evidence="1">
    <location>
        <begin position="24"/>
        <end position="279"/>
    </location>
</feature>
<name>A0ABR9KN46_9ACTN</name>
<sequence>MPRHATWLLSLALVAGCAAEPAAAPAPSRGADPRPRMEQIKADCMKQKGFAYIAFVQPSQPKPDRTTYEGMRAYRQKYGFGVFAMHVYPKDPLAGGAEADIPENPNDKIMMKLNSTQLASYKKTRETCLRRAAKEVLNKDVTTMDNAVDQLNAASARLEAREIDGDPELVTLAAGFADCLTAKGYKVSSTKPEALAKRGPDAFWAESNTMGDKQFPKGKEGYHYVPMLTPAEARPYLEREVKAALEDLECGKEFYARYAPRKAAVEARVMDEYGPLVGM</sequence>
<evidence type="ECO:0000313" key="2">
    <source>
        <dbReference type="EMBL" id="MBE1563444.1"/>
    </source>
</evidence>
<evidence type="ECO:0008006" key="4">
    <source>
        <dbReference type="Google" id="ProtNLM"/>
    </source>
</evidence>
<feature type="signal peptide" evidence="1">
    <location>
        <begin position="1"/>
        <end position="23"/>
    </location>
</feature>
<dbReference type="Proteomes" id="UP000661607">
    <property type="component" value="Unassembled WGS sequence"/>
</dbReference>
<comment type="caution">
    <text evidence="2">The sequence shown here is derived from an EMBL/GenBank/DDBJ whole genome shotgun (WGS) entry which is preliminary data.</text>
</comment>
<proteinExistence type="predicted"/>
<keyword evidence="1" id="KW-0732">Signal</keyword>
<organism evidence="2 3">
    <name type="scientific">Nonomuraea africana</name>
    <dbReference type="NCBI Taxonomy" id="46171"/>
    <lineage>
        <taxon>Bacteria</taxon>
        <taxon>Bacillati</taxon>
        <taxon>Actinomycetota</taxon>
        <taxon>Actinomycetes</taxon>
        <taxon>Streptosporangiales</taxon>
        <taxon>Streptosporangiaceae</taxon>
        <taxon>Nonomuraea</taxon>
    </lineage>
</organism>
<gene>
    <name evidence="2" type="ORF">H4W81_006223</name>
</gene>
<keyword evidence="3" id="KW-1185">Reference proteome</keyword>
<reference evidence="2 3" key="1">
    <citation type="submission" date="2020-10" db="EMBL/GenBank/DDBJ databases">
        <title>Sequencing the genomes of 1000 actinobacteria strains.</title>
        <authorList>
            <person name="Klenk H.-P."/>
        </authorList>
    </citation>
    <scope>NUCLEOTIDE SEQUENCE [LARGE SCALE GENOMIC DNA]</scope>
    <source>
        <strain evidence="2 3">DSM 43748</strain>
    </source>
</reference>
<evidence type="ECO:0000256" key="1">
    <source>
        <dbReference type="SAM" id="SignalP"/>
    </source>
</evidence>
<evidence type="ECO:0000313" key="3">
    <source>
        <dbReference type="Proteomes" id="UP000661607"/>
    </source>
</evidence>
<dbReference type="RefSeq" id="WP_192778016.1">
    <property type="nucleotide sequence ID" value="NZ_BAAASY010000006.1"/>
</dbReference>
<dbReference type="EMBL" id="JADBEF010000001">
    <property type="protein sequence ID" value="MBE1563444.1"/>
    <property type="molecule type" value="Genomic_DNA"/>
</dbReference>
<accession>A0ABR9KN46</accession>
<protein>
    <recommendedName>
        <fullName evidence="4">Lipoprotein</fullName>
    </recommendedName>
</protein>